<keyword evidence="1" id="KW-0812">Transmembrane</keyword>
<evidence type="ECO:0000256" key="1">
    <source>
        <dbReference type="SAM" id="Phobius"/>
    </source>
</evidence>
<dbReference type="GO" id="GO:0016740">
    <property type="term" value="F:transferase activity"/>
    <property type="evidence" value="ECO:0007669"/>
    <property type="project" value="UniProtKB-KW"/>
</dbReference>
<feature type="transmembrane region" description="Helical" evidence="1">
    <location>
        <begin position="165"/>
        <end position="189"/>
    </location>
</feature>
<dbReference type="STRING" id="454194.PYK22_00869"/>
<dbReference type="CDD" id="cd00158">
    <property type="entry name" value="RHOD"/>
    <property type="match status" value="1"/>
</dbReference>
<dbReference type="InterPro" id="IPR021309">
    <property type="entry name" value="YgaP-like_TM"/>
</dbReference>
<protein>
    <submittedName>
        <fullName evidence="3">Rhodanese-related sulfurtransferase</fullName>
    </submittedName>
</protein>
<dbReference type="Proteomes" id="UP000031518">
    <property type="component" value="Unassembled WGS sequence"/>
</dbReference>
<reference evidence="3 4" key="2">
    <citation type="submission" date="2015-01" db="EMBL/GenBank/DDBJ databases">
        <title>Complete genome sequence of Pyrinomonas methylaliphatogenes type strain K22T.</title>
        <authorList>
            <person name="Lee K.C.Y."/>
            <person name="Power J.F."/>
            <person name="Dunfield P.F."/>
            <person name="Morgan X.C."/>
            <person name="Huttenhower C."/>
            <person name="Stott M.B."/>
        </authorList>
    </citation>
    <scope>NUCLEOTIDE SEQUENCE [LARGE SCALE GENOMIC DNA]</scope>
    <source>
        <strain evidence="3 4">K22</strain>
    </source>
</reference>
<dbReference type="SMART" id="SM00450">
    <property type="entry name" value="RHOD"/>
    <property type="match status" value="1"/>
</dbReference>
<reference evidence="3 4" key="1">
    <citation type="submission" date="2013-12" db="EMBL/GenBank/DDBJ databases">
        <authorList>
            <person name="Stott M."/>
        </authorList>
    </citation>
    <scope>NUCLEOTIDE SEQUENCE [LARGE SCALE GENOMIC DNA]</scope>
    <source>
        <strain evidence="3 4">K22</strain>
    </source>
</reference>
<sequence length="211" mass="23604">MRFSTDLTITKYNYIVIMLYVGGTKMSESVQVAELKEALEKGDCQLLDVREYAEFATAHIRGARLIPLRELRGRVVELDRNRPLYVICRTGRRARQAREILRACGFGDVRLVEGGMLAWQERGFAIESEARAPWSLERQVRFAAGALVLVGALASLLIARPFIWLAIFVGAGLVFAAVTDTCGMALLLARMPWNRARENPSCRGLERSGDE</sequence>
<dbReference type="PANTHER" id="PTHR43031">
    <property type="entry name" value="FAD-DEPENDENT OXIDOREDUCTASE"/>
    <property type="match status" value="1"/>
</dbReference>
<dbReference type="InterPro" id="IPR001763">
    <property type="entry name" value="Rhodanese-like_dom"/>
</dbReference>
<feature type="transmembrane region" description="Helical" evidence="1">
    <location>
        <begin position="140"/>
        <end position="159"/>
    </location>
</feature>
<name>A0A0B6WX54_9BACT</name>
<keyword evidence="3" id="KW-0808">Transferase</keyword>
<dbReference type="AlphaFoldDB" id="A0A0B6WX54"/>
<evidence type="ECO:0000259" key="2">
    <source>
        <dbReference type="PROSITE" id="PS50206"/>
    </source>
</evidence>
<gene>
    <name evidence="3" type="ORF">PYK22_00869</name>
</gene>
<proteinExistence type="predicted"/>
<dbReference type="Pfam" id="PF00581">
    <property type="entry name" value="Rhodanese"/>
    <property type="match status" value="1"/>
</dbReference>
<dbReference type="PROSITE" id="PS50206">
    <property type="entry name" value="RHODANESE_3"/>
    <property type="match status" value="1"/>
</dbReference>
<keyword evidence="1" id="KW-0472">Membrane</keyword>
<dbReference type="Gene3D" id="3.40.250.10">
    <property type="entry name" value="Rhodanese-like domain"/>
    <property type="match status" value="1"/>
</dbReference>
<evidence type="ECO:0000313" key="4">
    <source>
        <dbReference type="Proteomes" id="UP000031518"/>
    </source>
</evidence>
<dbReference type="InterPro" id="IPR050229">
    <property type="entry name" value="GlpE_sulfurtransferase"/>
</dbReference>
<dbReference type="InterPro" id="IPR036873">
    <property type="entry name" value="Rhodanese-like_dom_sf"/>
</dbReference>
<dbReference type="PANTHER" id="PTHR43031:SF1">
    <property type="entry name" value="PYRIDINE NUCLEOTIDE-DISULPHIDE OXIDOREDUCTASE"/>
    <property type="match status" value="1"/>
</dbReference>
<dbReference type="Gene3D" id="6.10.140.1340">
    <property type="match status" value="1"/>
</dbReference>
<dbReference type="EMBL" id="CBXV010000003">
    <property type="protein sequence ID" value="CDM64874.1"/>
    <property type="molecule type" value="Genomic_DNA"/>
</dbReference>
<dbReference type="Pfam" id="PF11127">
    <property type="entry name" value="YgaP-like_TM"/>
    <property type="match status" value="1"/>
</dbReference>
<keyword evidence="1" id="KW-1133">Transmembrane helix</keyword>
<keyword evidence="4" id="KW-1185">Reference proteome</keyword>
<feature type="domain" description="Rhodanese" evidence="2">
    <location>
        <begin position="40"/>
        <end position="128"/>
    </location>
</feature>
<evidence type="ECO:0000313" key="3">
    <source>
        <dbReference type="EMBL" id="CDM64874.1"/>
    </source>
</evidence>
<organism evidence="3 4">
    <name type="scientific">Pyrinomonas methylaliphatogenes</name>
    <dbReference type="NCBI Taxonomy" id="454194"/>
    <lineage>
        <taxon>Bacteria</taxon>
        <taxon>Pseudomonadati</taxon>
        <taxon>Acidobacteriota</taxon>
        <taxon>Blastocatellia</taxon>
        <taxon>Blastocatellales</taxon>
        <taxon>Pyrinomonadaceae</taxon>
        <taxon>Pyrinomonas</taxon>
    </lineage>
</organism>
<dbReference type="SUPFAM" id="SSF52821">
    <property type="entry name" value="Rhodanese/Cell cycle control phosphatase"/>
    <property type="match status" value="1"/>
</dbReference>
<accession>A0A0B6WX54</accession>